<organism evidence="2 3">
    <name type="scientific">SAR86 cluster bacterium SAR86B</name>
    <dbReference type="NCBI Taxonomy" id="1123867"/>
    <lineage>
        <taxon>Bacteria</taxon>
        <taxon>Pseudomonadati</taxon>
        <taxon>Pseudomonadota</taxon>
        <taxon>Gammaproteobacteria</taxon>
        <taxon>SAR86 cluster</taxon>
    </lineage>
</organism>
<reference evidence="2 3" key="1">
    <citation type="journal article" date="2012" name="ISME J.">
        <title>Genomic insights to SAR86, an abundant and uncultivated marine bacterial lineage.</title>
        <authorList>
            <person name="Dupont C.L."/>
            <person name="Rusch D.B."/>
            <person name="Yooseph S."/>
            <person name="Lombardo M.J."/>
            <person name="Richter R.A."/>
            <person name="Valas R."/>
            <person name="Novotny M."/>
            <person name="Yee-Greenbaum J."/>
            <person name="Selengut J.D."/>
            <person name="Haft D.H."/>
            <person name="Halpern A.L."/>
            <person name="Lasken R.S."/>
            <person name="Nealson K."/>
            <person name="Friedman R."/>
            <person name="Venter J.C."/>
        </authorList>
    </citation>
    <scope>NUCLEOTIDE SEQUENCE [LARGE SCALE GENOMIC DNA]</scope>
</reference>
<keyword evidence="1" id="KW-0812">Transmembrane</keyword>
<name>J5KA85_9GAMM</name>
<sequence length="95" mass="10894">MKERFELVYYIVFMILGVGGLIAGISDITVGIAGGDNYFKYVGIAFLMTLTRFIYNGQHFWNPPFKKPNNFIIIAFAVVSLFVVLWINEILRYGF</sequence>
<protein>
    <submittedName>
        <fullName evidence="2">Uncharacterized protein</fullName>
    </submittedName>
</protein>
<evidence type="ECO:0000256" key="1">
    <source>
        <dbReference type="SAM" id="Phobius"/>
    </source>
</evidence>
<gene>
    <name evidence="2" type="ORF">NT02SARS_1241</name>
</gene>
<proteinExistence type="predicted"/>
<feature type="transmembrane region" description="Helical" evidence="1">
    <location>
        <begin position="69"/>
        <end position="87"/>
    </location>
</feature>
<dbReference type="EMBL" id="JH611193">
    <property type="protein sequence ID" value="EJP72358.1"/>
    <property type="molecule type" value="Genomic_DNA"/>
</dbReference>
<keyword evidence="1" id="KW-0472">Membrane</keyword>
<feature type="transmembrane region" description="Helical" evidence="1">
    <location>
        <begin position="7"/>
        <end position="26"/>
    </location>
</feature>
<dbReference type="AlphaFoldDB" id="J5KA85"/>
<evidence type="ECO:0000313" key="3">
    <source>
        <dbReference type="Proteomes" id="UP000010116"/>
    </source>
</evidence>
<feature type="transmembrane region" description="Helical" evidence="1">
    <location>
        <begin position="38"/>
        <end position="57"/>
    </location>
</feature>
<keyword evidence="1" id="KW-1133">Transmembrane helix</keyword>
<evidence type="ECO:0000313" key="2">
    <source>
        <dbReference type="EMBL" id="EJP72358.1"/>
    </source>
</evidence>
<dbReference type="HOGENOM" id="CLU_2371159_0_0_6"/>
<accession>J5KA85</accession>
<dbReference type="Proteomes" id="UP000010116">
    <property type="component" value="Unassembled WGS sequence"/>
</dbReference>